<feature type="non-terminal residue" evidence="5">
    <location>
        <position position="1"/>
    </location>
</feature>
<feature type="domain" description="PKD" evidence="4">
    <location>
        <begin position="55"/>
        <end position="113"/>
    </location>
</feature>
<keyword evidence="2" id="KW-0325">Glycoprotein</keyword>
<evidence type="ECO:0000313" key="5">
    <source>
        <dbReference type="EMBL" id="GAJ05824.1"/>
    </source>
</evidence>
<dbReference type="SUPFAM" id="SSF49299">
    <property type="entry name" value="PKD domain"/>
    <property type="match status" value="2"/>
</dbReference>
<keyword evidence="1" id="KW-0732">Signal</keyword>
<evidence type="ECO:0000259" key="4">
    <source>
        <dbReference type="PROSITE" id="PS50093"/>
    </source>
</evidence>
<evidence type="ECO:0000256" key="1">
    <source>
        <dbReference type="ARBA" id="ARBA00022729"/>
    </source>
</evidence>
<name>X1TKL9_9ZZZZ</name>
<dbReference type="InterPro" id="IPR050831">
    <property type="entry name" value="CEA_cell_adhesion"/>
</dbReference>
<accession>X1TKL9</accession>
<reference evidence="5" key="1">
    <citation type="journal article" date="2014" name="Front. Microbiol.">
        <title>High frequency of phylogenetically diverse reductive dehalogenase-homologous genes in deep subseafloor sedimentary metagenomes.</title>
        <authorList>
            <person name="Kawai M."/>
            <person name="Futagami T."/>
            <person name="Toyoda A."/>
            <person name="Takaki Y."/>
            <person name="Nishi S."/>
            <person name="Hori S."/>
            <person name="Arai W."/>
            <person name="Tsubouchi T."/>
            <person name="Morono Y."/>
            <person name="Uchiyama I."/>
            <person name="Ito T."/>
            <person name="Fujiyama A."/>
            <person name="Inagaki F."/>
            <person name="Takami H."/>
        </authorList>
    </citation>
    <scope>NUCLEOTIDE SEQUENCE</scope>
    <source>
        <strain evidence="5">Expedition CK06-06</strain>
    </source>
</reference>
<organism evidence="5">
    <name type="scientific">marine sediment metagenome</name>
    <dbReference type="NCBI Taxonomy" id="412755"/>
    <lineage>
        <taxon>unclassified sequences</taxon>
        <taxon>metagenomes</taxon>
        <taxon>ecological metagenomes</taxon>
    </lineage>
</organism>
<dbReference type="PROSITE" id="PS50093">
    <property type="entry name" value="PKD"/>
    <property type="match status" value="1"/>
</dbReference>
<keyword evidence="3" id="KW-0393">Immunoglobulin domain</keyword>
<dbReference type="AlphaFoldDB" id="X1TKL9"/>
<dbReference type="Gene3D" id="2.60.40.10">
    <property type="entry name" value="Immunoglobulins"/>
    <property type="match status" value="2"/>
</dbReference>
<dbReference type="InterPro" id="IPR035986">
    <property type="entry name" value="PKD_dom_sf"/>
</dbReference>
<evidence type="ECO:0000256" key="3">
    <source>
        <dbReference type="ARBA" id="ARBA00023319"/>
    </source>
</evidence>
<feature type="non-terminal residue" evidence="5">
    <location>
        <position position="248"/>
    </location>
</feature>
<dbReference type="InterPro" id="IPR013783">
    <property type="entry name" value="Ig-like_fold"/>
</dbReference>
<proteinExistence type="predicted"/>
<dbReference type="PANTHER" id="PTHR44427">
    <property type="entry name" value="CARCINOEMBRYONIC ANTIGEN-RELATED CELL ADHESION MOLECULE 19"/>
    <property type="match status" value="1"/>
</dbReference>
<protein>
    <recommendedName>
        <fullName evidence="4">PKD domain-containing protein</fullName>
    </recommendedName>
</protein>
<sequence>SAGATAAMAGLYTLTVTDNNGCQNTATTTVTVNPLPTATASNNGPVCAGALLSLTGGPDGMTTYAWTGPDGFSSALQSPAVSAGATAAMAGLYTLTVTDNNGCQNTANTTVTVNPLPTATASNNGPICAGALLSLTGGPDGMTTYAWTGPDGFSSALQSPAVSAGATAAMAGLYTLTVTNSYGCQNTATTTVTVNALSNPTLTSSDTDNIFCAGTSVTFTAGDGTSYNFRVGGVSVQSGASATYTTSS</sequence>
<dbReference type="EMBL" id="BARW01030428">
    <property type="protein sequence ID" value="GAJ05824.1"/>
    <property type="molecule type" value="Genomic_DNA"/>
</dbReference>
<dbReference type="InterPro" id="IPR000601">
    <property type="entry name" value="PKD_dom"/>
</dbReference>
<gene>
    <name evidence="5" type="ORF">S12H4_48650</name>
</gene>
<evidence type="ECO:0000256" key="2">
    <source>
        <dbReference type="ARBA" id="ARBA00023180"/>
    </source>
</evidence>
<dbReference type="PANTHER" id="PTHR44427:SF1">
    <property type="entry name" value="CARCINOEMBRYONIC ANTIGEN-RELATED CELL ADHESION MOLECULE 1"/>
    <property type="match status" value="1"/>
</dbReference>
<comment type="caution">
    <text evidence="5">The sequence shown here is derived from an EMBL/GenBank/DDBJ whole genome shotgun (WGS) entry which is preliminary data.</text>
</comment>